<keyword evidence="3" id="KW-1185">Reference proteome</keyword>
<dbReference type="Proteomes" id="UP000657574">
    <property type="component" value="Unassembled WGS sequence"/>
</dbReference>
<dbReference type="AlphaFoldDB" id="A0A917LCG1"/>
<gene>
    <name evidence="2" type="ORF">GCM10010121_083520</name>
</gene>
<dbReference type="EMBL" id="BMQA01000063">
    <property type="protein sequence ID" value="GGJ60159.1"/>
    <property type="molecule type" value="Genomic_DNA"/>
</dbReference>
<feature type="compositionally biased region" description="Basic and acidic residues" evidence="1">
    <location>
        <begin position="50"/>
        <end position="70"/>
    </location>
</feature>
<feature type="compositionally biased region" description="Polar residues" evidence="1">
    <location>
        <begin position="20"/>
        <end position="29"/>
    </location>
</feature>
<accession>A0A917LCG1</accession>
<reference evidence="2" key="1">
    <citation type="journal article" date="2014" name="Int. J. Syst. Evol. Microbiol.">
        <title>Complete genome sequence of Corynebacterium casei LMG S-19264T (=DSM 44701T), isolated from a smear-ripened cheese.</title>
        <authorList>
            <consortium name="US DOE Joint Genome Institute (JGI-PGF)"/>
            <person name="Walter F."/>
            <person name="Albersmeier A."/>
            <person name="Kalinowski J."/>
            <person name="Ruckert C."/>
        </authorList>
    </citation>
    <scope>NUCLEOTIDE SEQUENCE</scope>
    <source>
        <strain evidence="2">JCM 3086</strain>
    </source>
</reference>
<name>A0A917LCG1_9ACTN</name>
<sequence length="70" mass="7548">MFMPQAGKKRAPQPLVSRSGKPSSTNSGMQPLLQGAGGPSRYGYQVEGGRGGKEDVRSAFRTDRTRHLKS</sequence>
<comment type="caution">
    <text evidence="2">The sequence shown here is derived from an EMBL/GenBank/DDBJ whole genome shotgun (WGS) entry which is preliminary data.</text>
</comment>
<reference evidence="2" key="2">
    <citation type="submission" date="2020-09" db="EMBL/GenBank/DDBJ databases">
        <authorList>
            <person name="Sun Q."/>
            <person name="Ohkuma M."/>
        </authorList>
    </citation>
    <scope>NUCLEOTIDE SEQUENCE</scope>
    <source>
        <strain evidence="2">JCM 3086</strain>
    </source>
</reference>
<evidence type="ECO:0000313" key="2">
    <source>
        <dbReference type="EMBL" id="GGJ60159.1"/>
    </source>
</evidence>
<protein>
    <submittedName>
        <fullName evidence="2">Uncharacterized protein</fullName>
    </submittedName>
</protein>
<proteinExistence type="predicted"/>
<feature type="region of interest" description="Disordered" evidence="1">
    <location>
        <begin position="1"/>
        <end position="70"/>
    </location>
</feature>
<evidence type="ECO:0000256" key="1">
    <source>
        <dbReference type="SAM" id="MobiDB-lite"/>
    </source>
</evidence>
<organism evidence="2 3">
    <name type="scientific">Streptomyces brasiliensis</name>
    <dbReference type="NCBI Taxonomy" id="1954"/>
    <lineage>
        <taxon>Bacteria</taxon>
        <taxon>Bacillati</taxon>
        <taxon>Actinomycetota</taxon>
        <taxon>Actinomycetes</taxon>
        <taxon>Kitasatosporales</taxon>
        <taxon>Streptomycetaceae</taxon>
        <taxon>Streptomyces</taxon>
    </lineage>
</organism>
<evidence type="ECO:0000313" key="3">
    <source>
        <dbReference type="Proteomes" id="UP000657574"/>
    </source>
</evidence>